<gene>
    <name evidence="1" type="ORF">K402DRAFT_392364</name>
</gene>
<keyword evidence="2" id="KW-1185">Reference proteome</keyword>
<sequence length="192" mass="20181">MTAIFSQSDYAEDQPYAHTILAFHVIRAGFTAGSVLSLPSAAITPVISTLYKTRSITSLRNISPGTFRNAAIVHASRGGPLGLLFGALAVTGQMWGREDIEWKDRSWRLLGNKTQVETDNWVLGGVVLGAAGALIAGRRGRLPAFAGRPATAVIGGATIGSATGVVVMLAKNVVLAGLARRQRSSFQPPLTV</sequence>
<dbReference type="InterPro" id="IPR013869">
    <property type="entry name" value="DUF1757"/>
</dbReference>
<organism evidence="1 2">
    <name type="scientific">Aulographum hederae CBS 113979</name>
    <dbReference type="NCBI Taxonomy" id="1176131"/>
    <lineage>
        <taxon>Eukaryota</taxon>
        <taxon>Fungi</taxon>
        <taxon>Dikarya</taxon>
        <taxon>Ascomycota</taxon>
        <taxon>Pezizomycotina</taxon>
        <taxon>Dothideomycetes</taxon>
        <taxon>Pleosporomycetidae</taxon>
        <taxon>Aulographales</taxon>
        <taxon>Aulographaceae</taxon>
    </lineage>
</organism>
<evidence type="ECO:0000313" key="2">
    <source>
        <dbReference type="Proteomes" id="UP000800041"/>
    </source>
</evidence>
<dbReference type="OrthoDB" id="544298at2759"/>
<dbReference type="PANTHER" id="PTHR38636:SF1">
    <property type="entry name" value="CHLORIDE CHANNEL PROTEIN CLC-D"/>
    <property type="match status" value="1"/>
</dbReference>
<dbReference type="Pfam" id="PF08560">
    <property type="entry name" value="DUF1757"/>
    <property type="match status" value="1"/>
</dbReference>
<reference evidence="1" key="1">
    <citation type="journal article" date="2020" name="Stud. Mycol.">
        <title>101 Dothideomycetes genomes: a test case for predicting lifestyles and emergence of pathogens.</title>
        <authorList>
            <person name="Haridas S."/>
            <person name="Albert R."/>
            <person name="Binder M."/>
            <person name="Bloem J."/>
            <person name="Labutti K."/>
            <person name="Salamov A."/>
            <person name="Andreopoulos B."/>
            <person name="Baker S."/>
            <person name="Barry K."/>
            <person name="Bills G."/>
            <person name="Bluhm B."/>
            <person name="Cannon C."/>
            <person name="Castanera R."/>
            <person name="Culley D."/>
            <person name="Daum C."/>
            <person name="Ezra D."/>
            <person name="Gonzalez J."/>
            <person name="Henrissat B."/>
            <person name="Kuo A."/>
            <person name="Liang C."/>
            <person name="Lipzen A."/>
            <person name="Lutzoni F."/>
            <person name="Magnuson J."/>
            <person name="Mondo S."/>
            <person name="Nolan M."/>
            <person name="Ohm R."/>
            <person name="Pangilinan J."/>
            <person name="Park H.-J."/>
            <person name="Ramirez L."/>
            <person name="Alfaro M."/>
            <person name="Sun H."/>
            <person name="Tritt A."/>
            <person name="Yoshinaga Y."/>
            <person name="Zwiers L.-H."/>
            <person name="Turgeon B."/>
            <person name="Goodwin S."/>
            <person name="Spatafora J."/>
            <person name="Crous P."/>
            <person name="Grigoriev I."/>
        </authorList>
    </citation>
    <scope>NUCLEOTIDE SEQUENCE</scope>
    <source>
        <strain evidence="1">CBS 113979</strain>
    </source>
</reference>
<accession>A0A6G1H4V1</accession>
<proteinExistence type="predicted"/>
<dbReference type="PANTHER" id="PTHR38636">
    <property type="entry name" value="PROTEIN CBG20488"/>
    <property type="match status" value="1"/>
</dbReference>
<dbReference type="AlphaFoldDB" id="A0A6G1H4V1"/>
<protein>
    <submittedName>
        <fullName evidence="1">Uncharacterized protein</fullName>
    </submittedName>
</protein>
<dbReference type="Proteomes" id="UP000800041">
    <property type="component" value="Unassembled WGS sequence"/>
</dbReference>
<name>A0A6G1H4V1_9PEZI</name>
<evidence type="ECO:0000313" key="1">
    <source>
        <dbReference type="EMBL" id="KAF1988094.1"/>
    </source>
</evidence>
<dbReference type="EMBL" id="ML977150">
    <property type="protein sequence ID" value="KAF1988094.1"/>
    <property type="molecule type" value="Genomic_DNA"/>
</dbReference>